<reference evidence="1 2" key="1">
    <citation type="journal article" date="2010" name="Nature">
        <title>Genome sequencing and analysis of the model grass Brachypodium distachyon.</title>
        <authorList>
            <consortium name="International Brachypodium Initiative"/>
        </authorList>
    </citation>
    <scope>NUCLEOTIDE SEQUENCE [LARGE SCALE GENOMIC DNA]</scope>
    <source>
        <strain evidence="1 2">Bd21</strain>
    </source>
</reference>
<dbReference type="EMBL" id="CM000880">
    <property type="protein sequence ID" value="PNT75602.1"/>
    <property type="molecule type" value="Genomic_DNA"/>
</dbReference>
<proteinExistence type="predicted"/>
<reference evidence="2" key="3">
    <citation type="submission" date="2018-08" db="UniProtKB">
        <authorList>
            <consortium name="EnsemblPlants"/>
        </authorList>
    </citation>
    <scope>IDENTIFICATION</scope>
    <source>
        <strain evidence="2">cv. Bd21</strain>
    </source>
</reference>
<dbReference type="AlphaFoldDB" id="A0A2K2DMU5"/>
<protein>
    <submittedName>
        <fullName evidence="1 2">Uncharacterized protein</fullName>
    </submittedName>
</protein>
<reference evidence="1" key="2">
    <citation type="submission" date="2017-06" db="EMBL/GenBank/DDBJ databases">
        <title>WGS assembly of Brachypodium distachyon.</title>
        <authorList>
            <consortium name="The International Brachypodium Initiative"/>
            <person name="Lucas S."/>
            <person name="Harmon-Smith M."/>
            <person name="Lail K."/>
            <person name="Tice H."/>
            <person name="Grimwood J."/>
            <person name="Bruce D."/>
            <person name="Barry K."/>
            <person name="Shu S."/>
            <person name="Lindquist E."/>
            <person name="Wang M."/>
            <person name="Pitluck S."/>
            <person name="Vogel J.P."/>
            <person name="Garvin D.F."/>
            <person name="Mockler T.C."/>
            <person name="Schmutz J."/>
            <person name="Rokhsar D."/>
            <person name="Bevan M.W."/>
        </authorList>
    </citation>
    <scope>NUCLEOTIDE SEQUENCE</scope>
    <source>
        <strain evidence="1">Bd21</strain>
    </source>
</reference>
<organism evidence="1">
    <name type="scientific">Brachypodium distachyon</name>
    <name type="common">Purple false brome</name>
    <name type="synonym">Trachynia distachya</name>
    <dbReference type="NCBI Taxonomy" id="15368"/>
    <lineage>
        <taxon>Eukaryota</taxon>
        <taxon>Viridiplantae</taxon>
        <taxon>Streptophyta</taxon>
        <taxon>Embryophyta</taxon>
        <taxon>Tracheophyta</taxon>
        <taxon>Spermatophyta</taxon>
        <taxon>Magnoliopsida</taxon>
        <taxon>Liliopsida</taxon>
        <taxon>Poales</taxon>
        <taxon>Poaceae</taxon>
        <taxon>BOP clade</taxon>
        <taxon>Pooideae</taxon>
        <taxon>Stipodae</taxon>
        <taxon>Brachypodieae</taxon>
        <taxon>Brachypodium</taxon>
    </lineage>
</organism>
<evidence type="ECO:0000313" key="2">
    <source>
        <dbReference type="EnsemblPlants" id="PNT75602"/>
    </source>
</evidence>
<name>A0A2K2DMU5_BRADI</name>
<keyword evidence="3" id="KW-1185">Reference proteome</keyword>
<dbReference type="EnsemblPlants" id="PNT75602">
    <property type="protein sequence ID" value="PNT75602"/>
    <property type="gene ID" value="BRADI_1g35436v3"/>
</dbReference>
<dbReference type="Gramene" id="PNT75602">
    <property type="protein sequence ID" value="PNT75602"/>
    <property type="gene ID" value="BRADI_1g35436v3"/>
</dbReference>
<sequence length="75" mass="8289">MVTDLGDSQSGTSPRRRGIGLCGCWKPSSLYTFSSPDLLWPGNPTVEVVPMHRGEIGLPAQRPHRSVRLYSPLRL</sequence>
<evidence type="ECO:0000313" key="1">
    <source>
        <dbReference type="EMBL" id="PNT75602.1"/>
    </source>
</evidence>
<dbReference type="InParanoid" id="A0A2K2DMU5"/>
<accession>A0A2K2DMU5</accession>
<gene>
    <name evidence="1" type="ORF">BRADI_1g35436v3</name>
</gene>
<dbReference type="Proteomes" id="UP000008810">
    <property type="component" value="Chromosome 1"/>
</dbReference>
<evidence type="ECO:0000313" key="3">
    <source>
        <dbReference type="Proteomes" id="UP000008810"/>
    </source>
</evidence>